<feature type="region of interest" description="Disordered" evidence="1">
    <location>
        <begin position="1"/>
        <end position="238"/>
    </location>
</feature>
<feature type="compositionally biased region" description="Basic and acidic residues" evidence="1">
    <location>
        <begin position="255"/>
        <end position="266"/>
    </location>
</feature>
<reference evidence="2 3" key="1">
    <citation type="submission" date="2023-08" db="EMBL/GenBank/DDBJ databases">
        <title>Black Yeasts Isolated from many extreme environments.</title>
        <authorList>
            <person name="Coleine C."/>
            <person name="Stajich J.E."/>
            <person name="Selbmann L."/>
        </authorList>
    </citation>
    <scope>NUCLEOTIDE SEQUENCE [LARGE SCALE GENOMIC DNA]</scope>
    <source>
        <strain evidence="2 3">CCFEE 5935</strain>
    </source>
</reference>
<organism evidence="2 3">
    <name type="scientific">Saxophila tyrrhenica</name>
    <dbReference type="NCBI Taxonomy" id="1690608"/>
    <lineage>
        <taxon>Eukaryota</taxon>
        <taxon>Fungi</taxon>
        <taxon>Dikarya</taxon>
        <taxon>Ascomycota</taxon>
        <taxon>Pezizomycotina</taxon>
        <taxon>Dothideomycetes</taxon>
        <taxon>Dothideomycetidae</taxon>
        <taxon>Mycosphaerellales</taxon>
        <taxon>Extremaceae</taxon>
        <taxon>Saxophila</taxon>
    </lineage>
</organism>
<evidence type="ECO:0000313" key="3">
    <source>
        <dbReference type="Proteomes" id="UP001337655"/>
    </source>
</evidence>
<evidence type="ECO:0000313" key="2">
    <source>
        <dbReference type="EMBL" id="KAK5173167.1"/>
    </source>
</evidence>
<feature type="compositionally biased region" description="Pro residues" evidence="1">
    <location>
        <begin position="7"/>
        <end position="28"/>
    </location>
</feature>
<evidence type="ECO:0000256" key="1">
    <source>
        <dbReference type="SAM" id="MobiDB-lite"/>
    </source>
</evidence>
<dbReference type="Proteomes" id="UP001337655">
    <property type="component" value="Unassembled WGS sequence"/>
</dbReference>
<feature type="compositionally biased region" description="Basic and acidic residues" evidence="1">
    <location>
        <begin position="206"/>
        <end position="222"/>
    </location>
</feature>
<comment type="caution">
    <text evidence="2">The sequence shown here is derived from an EMBL/GenBank/DDBJ whole genome shotgun (WGS) entry which is preliminary data.</text>
</comment>
<protein>
    <submittedName>
        <fullName evidence="2">Uncharacterized protein</fullName>
    </submittedName>
</protein>
<proteinExistence type="predicted"/>
<sequence>MILNPHYNPPYRTPTPHDPSSSPTPPDPSPKRKRSNSTTALQIDTQHEPKLNGQKLTNEDAAPNSPRTKVANKLSGLDLRASRPVLPWEVVDGDGDGEGVARKRLKRTKEARKGFGGGDGGLMSTPPARQATSSSEADRDGNEAAAVVAETPDCRARPSSPPLPSSLPPQQADEDSDPSSGDFTTSCPSTTIFPPPPSPPTSSELTWHDDEITGHLLDRTNSDDDGEGINGIGFRPTPAMAFVRQQRRRQQVSEWKAREAREARQRRSERRRGVKGSEGEVVGGEVKERVVRFAVAEGEG</sequence>
<gene>
    <name evidence="2" type="ORF">LTR77_003289</name>
</gene>
<dbReference type="AlphaFoldDB" id="A0AAV9PKI6"/>
<feature type="region of interest" description="Disordered" evidence="1">
    <location>
        <begin position="253"/>
        <end position="281"/>
    </location>
</feature>
<dbReference type="RefSeq" id="XP_064661885.1">
    <property type="nucleotide sequence ID" value="XM_064800546.1"/>
</dbReference>
<dbReference type="EMBL" id="JAVRRT010000004">
    <property type="protein sequence ID" value="KAK5173167.1"/>
    <property type="molecule type" value="Genomic_DNA"/>
</dbReference>
<name>A0AAV9PKI6_9PEZI</name>
<keyword evidence="3" id="KW-1185">Reference proteome</keyword>
<dbReference type="GeneID" id="89924636"/>
<accession>A0AAV9PKI6</accession>